<reference evidence="4" key="1">
    <citation type="submission" date="2022-08" db="EMBL/GenBank/DDBJ databases">
        <title>Novel sulfate-reducing endosymbionts in the free-living metamonad Anaeramoeba.</title>
        <authorList>
            <person name="Jerlstrom-Hultqvist J."/>
            <person name="Cepicka I."/>
            <person name="Gallot-Lavallee L."/>
            <person name="Salas-Leiva D."/>
            <person name="Curtis B.A."/>
            <person name="Zahonova K."/>
            <person name="Pipaliya S."/>
            <person name="Dacks J."/>
            <person name="Roger A.J."/>
        </authorList>
    </citation>
    <scope>NUCLEOTIDE SEQUENCE</scope>
    <source>
        <strain evidence="4">Schooner1</strain>
    </source>
</reference>
<name>A0ABQ8X955_9EUKA</name>
<keyword evidence="2" id="KW-0812">Transmembrane</keyword>
<proteinExistence type="predicted"/>
<evidence type="ECO:0000313" key="4">
    <source>
        <dbReference type="EMBL" id="KAJ6229086.1"/>
    </source>
</evidence>
<comment type="caution">
    <text evidence="4">The sequence shown here is derived from an EMBL/GenBank/DDBJ whole genome shotgun (WGS) entry which is preliminary data.</text>
</comment>
<feature type="chain" id="PRO_5045907213" evidence="3">
    <location>
        <begin position="19"/>
        <end position="596"/>
    </location>
</feature>
<dbReference type="Proteomes" id="UP001150062">
    <property type="component" value="Unassembled WGS sequence"/>
</dbReference>
<feature type="compositionally biased region" description="Polar residues" evidence="1">
    <location>
        <begin position="481"/>
        <end position="493"/>
    </location>
</feature>
<evidence type="ECO:0000313" key="5">
    <source>
        <dbReference type="Proteomes" id="UP001150062"/>
    </source>
</evidence>
<dbReference type="EMBL" id="JAOAOG010000323">
    <property type="protein sequence ID" value="KAJ6229086.1"/>
    <property type="molecule type" value="Genomic_DNA"/>
</dbReference>
<evidence type="ECO:0000256" key="3">
    <source>
        <dbReference type="SAM" id="SignalP"/>
    </source>
</evidence>
<feature type="region of interest" description="Disordered" evidence="1">
    <location>
        <begin position="545"/>
        <end position="577"/>
    </location>
</feature>
<feature type="compositionally biased region" description="Polar residues" evidence="1">
    <location>
        <begin position="564"/>
        <end position="574"/>
    </location>
</feature>
<feature type="compositionally biased region" description="Basic and acidic residues" evidence="1">
    <location>
        <begin position="494"/>
        <end position="503"/>
    </location>
</feature>
<keyword evidence="5" id="KW-1185">Reference proteome</keyword>
<organism evidence="4 5">
    <name type="scientific">Anaeramoeba flamelloides</name>
    <dbReference type="NCBI Taxonomy" id="1746091"/>
    <lineage>
        <taxon>Eukaryota</taxon>
        <taxon>Metamonada</taxon>
        <taxon>Anaeramoebidae</taxon>
        <taxon>Anaeramoeba</taxon>
    </lineage>
</organism>
<evidence type="ECO:0000256" key="1">
    <source>
        <dbReference type="SAM" id="MobiDB-lite"/>
    </source>
</evidence>
<sequence>MIKTLFLLILFIICQVNSSSISEAVDNPDLELDSTGDLAWVAQDEIYYYGGSSAESCSLADSEQSCEMTASVLGKVWISFYWKLDAEEEPESVSLSFHINGELAVTKNVSQDWHRQIFKLETNSNYSCTWIFQNEDLNTGTGNSRAWVDKIEILPIESLSEAVDLESSYDFETWGNAEWYSQYNISYCNGSSAQSGKIGHSEYTSMSTMTYAECVSFWWNLESEGGGYDYLTFYIDGVLDQERYGFVYWEKVQQNFHLGLHNFTWSYRKNTLDRYYNGQSSGWVDKISFQCEDTTDLSDAMDAPELVFRTGGNAKWKVTEDTSAVGKSSLVSGPITHDELTWIETKVKGPTMILFWMRVSSEDKDPLTFYINGVVESTISYFHDWEEYVIMLDEESNTLKWEYSRNFGRGWGDNCGWIDGFVLNYTEPTPSKTSTSDTKVILVIILPSVGVLMCCILTIYLNKKKKHDLELEGDEINLFDLTNNANPESLNETDNGKKKDGGGKKHLKLSSSSTNEEFTYTESEPEKNNDSDLGLEEKIIIQNNQNSNIDPNDDLQQENQNENFKNTNTQNDNVNIDAENNDLYIKYDYQPNNSKN</sequence>
<feature type="transmembrane region" description="Helical" evidence="2">
    <location>
        <begin position="440"/>
        <end position="461"/>
    </location>
</feature>
<protein>
    <submittedName>
        <fullName evidence="4">Uncharacterized protein</fullName>
    </submittedName>
</protein>
<accession>A0ABQ8X955</accession>
<keyword evidence="3" id="KW-0732">Signal</keyword>
<feature type="signal peptide" evidence="3">
    <location>
        <begin position="1"/>
        <end position="18"/>
    </location>
</feature>
<keyword evidence="2" id="KW-0472">Membrane</keyword>
<feature type="region of interest" description="Disordered" evidence="1">
    <location>
        <begin position="481"/>
        <end position="532"/>
    </location>
</feature>
<keyword evidence="2" id="KW-1133">Transmembrane helix</keyword>
<evidence type="ECO:0000256" key="2">
    <source>
        <dbReference type="SAM" id="Phobius"/>
    </source>
</evidence>
<gene>
    <name evidence="4" type="ORF">M0813_08003</name>
</gene>